<dbReference type="InterPro" id="IPR033121">
    <property type="entry name" value="PEPTIDASE_A1"/>
</dbReference>
<dbReference type="InterPro" id="IPR036188">
    <property type="entry name" value="FAD/NAD-bd_sf"/>
</dbReference>
<reference evidence="7 8" key="1">
    <citation type="submission" date="2016-10" db="EMBL/GenBank/DDBJ databases">
        <authorList>
            <person name="Varghese N."/>
        </authorList>
    </citation>
    <scope>NUCLEOTIDE SEQUENCE [LARGE SCALE GENOMIC DNA]</scope>
</reference>
<dbReference type="FunFam" id="2.40.70.10:FF:000092">
    <property type="entry name" value="Aspartic endopeptidase (AP1)"/>
    <property type="match status" value="1"/>
</dbReference>
<dbReference type="Pfam" id="PF00732">
    <property type="entry name" value="GMC_oxred_N"/>
    <property type="match status" value="1"/>
</dbReference>
<keyword evidence="4" id="KW-0645">Protease</keyword>
<dbReference type="PANTHER" id="PTHR11552">
    <property type="entry name" value="GLUCOSE-METHANOL-CHOLINE GMC OXIDOREDUCTASE"/>
    <property type="match status" value="1"/>
</dbReference>
<dbReference type="GO" id="GO:0050660">
    <property type="term" value="F:flavin adenine dinucleotide binding"/>
    <property type="evidence" value="ECO:0007669"/>
    <property type="project" value="InterPro"/>
</dbReference>
<dbReference type="InterPro" id="IPR021109">
    <property type="entry name" value="Peptidase_aspartic_dom_sf"/>
</dbReference>
<dbReference type="PROSITE" id="PS51767">
    <property type="entry name" value="PEPTIDASE_A1"/>
    <property type="match status" value="1"/>
</dbReference>
<dbReference type="InterPro" id="IPR000172">
    <property type="entry name" value="GMC_OxRdtase_N"/>
</dbReference>
<evidence type="ECO:0000256" key="4">
    <source>
        <dbReference type="RuleBase" id="RU000454"/>
    </source>
</evidence>
<dbReference type="SUPFAM" id="SSF54373">
    <property type="entry name" value="FAD-linked reductases, C-terminal domain"/>
    <property type="match status" value="1"/>
</dbReference>
<dbReference type="SUPFAM" id="SSF51905">
    <property type="entry name" value="FAD/NAD(P)-binding domain"/>
    <property type="match status" value="1"/>
</dbReference>
<dbReference type="InterPro" id="IPR001969">
    <property type="entry name" value="Aspartic_peptidase_AS"/>
</dbReference>
<dbReference type="GO" id="GO:0016614">
    <property type="term" value="F:oxidoreductase activity, acting on CH-OH group of donors"/>
    <property type="evidence" value="ECO:0007669"/>
    <property type="project" value="InterPro"/>
</dbReference>
<dbReference type="SUPFAM" id="SSF50630">
    <property type="entry name" value="Acid proteases"/>
    <property type="match status" value="1"/>
</dbReference>
<evidence type="ECO:0000313" key="8">
    <source>
        <dbReference type="Proteomes" id="UP000215453"/>
    </source>
</evidence>
<evidence type="ECO:0000256" key="1">
    <source>
        <dbReference type="ARBA" id="ARBA00007447"/>
    </source>
</evidence>
<comment type="similarity">
    <text evidence="1 4">Belongs to the peptidase A1 family.</text>
</comment>
<dbReference type="Gene3D" id="3.50.50.60">
    <property type="entry name" value="FAD/NAD(P)-binding domain"/>
    <property type="match status" value="1"/>
</dbReference>
<protein>
    <recommendedName>
        <fullName evidence="6">Peptidase A1 domain-containing protein</fullName>
    </recommendedName>
</protein>
<sequence length="862" mass="92278">MAPAQEHYDFIIVGGGTAGCLLAHRLSHSAAAPSVLLLEAGTKPSGPYLSAPGHRYTAAFARSDLDHGYVSEPEPSLNDRELPYARGKGLGGSSILNFGVYLYGSSEDYDRWADLVDDDDWAWSSVQESFRTIENYATEGAAAYEHLADPASGRHGTSGQVTVSLPAVLEKSVAPQMASLLAAGESLCLDPNAGDNIGVSLFPYSYGKSGRCTSAIAHLVDPPKNLEVWIDATVGKLLFDGTSVIGIRTIDGREALSSKEVILCCGAIDTPRLLLLNGIGPKAELEALDIEVKRDLPGVGKHLRDHVAGIMCVEVDGSFNDRTTFETDPNSVEEAQALWDRDHTGALSLQHSSLWGGFLKVPDLANSSEFQDLAPADQEFLTRSKVPHFEFLNNALLWPPGSQLTPGNTYLSFTAALMNAQSEGSVTLRSNNPADKPLLRLNLLSHPYDVLVIREAIRRSWNMIIKNPDMRPHVRKTLSGPASLSDADIDAYAKAEACPIWHANGTVRMGKEEDGGSVDSSGKVHGIQGLRVADLSVCPLTTNNHTQATAYLVGQKIAEKMAEDIENKAEYLANVKIGTPGQTFTLDFDTGSADLWVWSTELPASTRNGNHGGNKHSIFDPKKSSTFKESSGSTWQIQYGDGSTASGDVGADVVNLGGLKVQHQAIELAKTLSTQFASGPGDGLLGLAFGSINTVSPSPAQTVVENMITQSDIPKNTELFTAYLGSTPPGSSSPSANGAATADATSFYTFGYIDQTALAGQTPAYTPTRKGFGCSPVNLVRLEIRRSGWVFPNSTDLSSLPAVRLAIGDTLFTINPEELPFQDLGDGTFYGGIQSRGDQTFDIYGDVFLRYYARSVQTSWTS</sequence>
<dbReference type="GO" id="GO:0004190">
    <property type="term" value="F:aspartic-type endopeptidase activity"/>
    <property type="evidence" value="ECO:0007669"/>
    <property type="project" value="UniProtKB-KW"/>
</dbReference>
<gene>
    <name evidence="7" type="ORF">ZT1A5_G4631</name>
</gene>
<dbReference type="InterPro" id="IPR007867">
    <property type="entry name" value="GMC_OxRtase_C"/>
</dbReference>
<dbReference type="AlphaFoldDB" id="A0A1Y6LL15"/>
<dbReference type="EMBL" id="LT882679">
    <property type="protein sequence ID" value="SMY23191.1"/>
    <property type="molecule type" value="Genomic_DNA"/>
</dbReference>
<evidence type="ECO:0000256" key="5">
    <source>
        <dbReference type="RuleBase" id="RU003968"/>
    </source>
</evidence>
<evidence type="ECO:0000259" key="6">
    <source>
        <dbReference type="PROSITE" id="PS51767"/>
    </source>
</evidence>
<dbReference type="Proteomes" id="UP000215453">
    <property type="component" value="Chromosome 4"/>
</dbReference>
<dbReference type="PROSITE" id="PS00141">
    <property type="entry name" value="ASP_PROTEASE"/>
    <property type="match status" value="1"/>
</dbReference>
<accession>A0A1Y6LL15</accession>
<dbReference type="Pfam" id="PF05199">
    <property type="entry name" value="GMC_oxred_C"/>
    <property type="match status" value="1"/>
</dbReference>
<dbReference type="PANTHER" id="PTHR11552:SF134">
    <property type="entry name" value="GLUCOSE-METHANOL-CHOLINE OXIDOREDUCTASE N-TERMINAL DOMAIN-CONTAINING PROTEIN"/>
    <property type="match status" value="1"/>
</dbReference>
<comment type="similarity">
    <text evidence="2 5">Belongs to the GMC oxidoreductase family.</text>
</comment>
<dbReference type="PRINTS" id="PR00792">
    <property type="entry name" value="PEPSIN"/>
</dbReference>
<dbReference type="GO" id="GO:0006508">
    <property type="term" value="P:proteolysis"/>
    <property type="evidence" value="ECO:0007669"/>
    <property type="project" value="UniProtKB-KW"/>
</dbReference>
<proteinExistence type="inferred from homology"/>
<keyword evidence="5" id="KW-0285">Flavoprotein</keyword>
<feature type="domain" description="Peptidase A1" evidence="6">
    <location>
        <begin position="571"/>
        <end position="862"/>
    </location>
</feature>
<dbReference type="Gene3D" id="3.30.560.10">
    <property type="entry name" value="Glucose Oxidase, domain 3"/>
    <property type="match status" value="1"/>
</dbReference>
<name>A0A1Y6LL15_ZYMTR</name>
<evidence type="ECO:0000313" key="7">
    <source>
        <dbReference type="EMBL" id="SMY23191.1"/>
    </source>
</evidence>
<keyword evidence="4" id="KW-0378">Hydrolase</keyword>
<keyword evidence="3 4" id="KW-0064">Aspartyl protease</keyword>
<dbReference type="PROSITE" id="PS00623">
    <property type="entry name" value="GMC_OXRED_1"/>
    <property type="match status" value="1"/>
</dbReference>
<keyword evidence="5" id="KW-0274">FAD</keyword>
<dbReference type="Pfam" id="PF00026">
    <property type="entry name" value="Asp"/>
    <property type="match status" value="1"/>
</dbReference>
<organism evidence="7 8">
    <name type="scientific">Zymoseptoria tritici ST99CH_1A5</name>
    <dbReference type="NCBI Taxonomy" id="1276529"/>
    <lineage>
        <taxon>Eukaryota</taxon>
        <taxon>Fungi</taxon>
        <taxon>Dikarya</taxon>
        <taxon>Ascomycota</taxon>
        <taxon>Pezizomycotina</taxon>
        <taxon>Dothideomycetes</taxon>
        <taxon>Dothideomycetidae</taxon>
        <taxon>Mycosphaerellales</taxon>
        <taxon>Mycosphaerellaceae</taxon>
        <taxon>Zymoseptoria</taxon>
    </lineage>
</organism>
<dbReference type="InterPro" id="IPR001461">
    <property type="entry name" value="Aspartic_peptidase_A1"/>
</dbReference>
<dbReference type="Gene3D" id="2.40.70.10">
    <property type="entry name" value="Acid Proteases"/>
    <property type="match status" value="2"/>
</dbReference>
<evidence type="ECO:0000256" key="2">
    <source>
        <dbReference type="ARBA" id="ARBA00010790"/>
    </source>
</evidence>
<evidence type="ECO:0000256" key="3">
    <source>
        <dbReference type="ARBA" id="ARBA00022750"/>
    </source>
</evidence>
<dbReference type="InterPro" id="IPR012132">
    <property type="entry name" value="GMC_OxRdtase"/>
</dbReference>